<dbReference type="PANTHER" id="PTHR31791:SF49">
    <property type="entry name" value="INACTIVE PROTEIN FRIGIDA"/>
    <property type="match status" value="1"/>
</dbReference>
<dbReference type="InterPro" id="IPR012474">
    <property type="entry name" value="Frigida"/>
</dbReference>
<feature type="compositionally biased region" description="Polar residues" evidence="6">
    <location>
        <begin position="656"/>
        <end position="673"/>
    </location>
</feature>
<evidence type="ECO:0000256" key="4">
    <source>
        <dbReference type="RuleBase" id="RU364012"/>
    </source>
</evidence>
<keyword evidence="2 4" id="KW-0221">Differentiation</keyword>
<proteinExistence type="inferred from homology"/>
<keyword evidence="5" id="KW-0175">Coiled coil</keyword>
<protein>
    <recommendedName>
        <fullName evidence="4">FRIGIDA-like protein</fullName>
    </recommendedName>
</protein>
<feature type="coiled-coil region" evidence="5">
    <location>
        <begin position="369"/>
        <end position="436"/>
    </location>
</feature>
<accession>A0A9Q0KM76</accession>
<dbReference type="OrthoDB" id="776053at2759"/>
<evidence type="ECO:0000256" key="6">
    <source>
        <dbReference type="SAM" id="MobiDB-lite"/>
    </source>
</evidence>
<keyword evidence="8" id="KW-1185">Reference proteome</keyword>
<dbReference type="PANTHER" id="PTHR31791">
    <property type="entry name" value="FRIGIDA-LIKE PROTEIN 3-RELATED"/>
    <property type="match status" value="1"/>
</dbReference>
<evidence type="ECO:0000256" key="1">
    <source>
        <dbReference type="ARBA" id="ARBA00008956"/>
    </source>
</evidence>
<name>A0A9Q0KM76_9MAGN</name>
<keyword evidence="4" id="KW-0217">Developmental protein</keyword>
<dbReference type="GO" id="GO:0009908">
    <property type="term" value="P:flower development"/>
    <property type="evidence" value="ECO:0007669"/>
    <property type="project" value="UniProtKB-KW"/>
</dbReference>
<dbReference type="EMBL" id="JAMYWD010000004">
    <property type="protein sequence ID" value="KAJ4972781.1"/>
    <property type="molecule type" value="Genomic_DNA"/>
</dbReference>
<feature type="region of interest" description="Disordered" evidence="6">
    <location>
        <begin position="650"/>
        <end position="673"/>
    </location>
</feature>
<dbReference type="GO" id="GO:0030154">
    <property type="term" value="P:cell differentiation"/>
    <property type="evidence" value="ECO:0007669"/>
    <property type="project" value="UniProtKB-KW"/>
</dbReference>
<evidence type="ECO:0000256" key="3">
    <source>
        <dbReference type="ARBA" id="ARBA00023089"/>
    </source>
</evidence>
<comment type="similarity">
    <text evidence="1 4">Belongs to the Frigida family.</text>
</comment>
<organism evidence="7 8">
    <name type="scientific">Protea cynaroides</name>
    <dbReference type="NCBI Taxonomy" id="273540"/>
    <lineage>
        <taxon>Eukaryota</taxon>
        <taxon>Viridiplantae</taxon>
        <taxon>Streptophyta</taxon>
        <taxon>Embryophyta</taxon>
        <taxon>Tracheophyta</taxon>
        <taxon>Spermatophyta</taxon>
        <taxon>Magnoliopsida</taxon>
        <taxon>Proteales</taxon>
        <taxon>Proteaceae</taxon>
        <taxon>Protea</taxon>
    </lineage>
</organism>
<evidence type="ECO:0000256" key="5">
    <source>
        <dbReference type="SAM" id="Coils"/>
    </source>
</evidence>
<sequence>MAATSSDSAALGKEEGGEPMATARYLEEEIRELPLLKSVDELRGLSCALYSFRCCWDELQKHIDFIQNAIDVKIKRSYADHVSQRPLPLLPEVVTAADARASASANSPLPDSVRLSSRDFAQGSLPSCEMAKNSSRSELESLCETMCSRGLRKYIASCLSDVAKLREEAPEALKRAPNPAKLVLDCIGRFYLQGSKAYTRDSPMVPARQASVLMLEFFLLAGCVENEIDPLVKEEAEIAAIAWRKRLINEGGVSKAHGVDARGLLLFIGCYGIPAVFECEDLSDLLLLSSPREIADALRRSCFLLERIPDIIHGMVKNRMHIEAIDVACTFRVEEKFPPQKILISFLRESKEVWKRTRREAQGSPAPLKAANEKQLAALKSLIKCLEDHKMDPMKILAGCNLNDKITNLEKEIADLAKKMEEKANLKRKAGEIESSKKMRTQEVKHPWPAANVSSQGPPAILVSHDRRTFGLAGGNSLNDGFSGIKLFTGGFPGVLTEWSGVSSMTSAAVQDATENVFSTIADIGGGLATVAAAGARVAGTSRGSGGFQSTGPISGICGALLGGNGVGQITANGVGPCGWYGDGNFSNTYVENSFNDPASRRKGLFGSQSSLEQGFLGLTSTPSLSVLKQSSGSNLYRFADTVLEGDSYYGGGSSTDNPSPSSMHVRQSSFPH</sequence>
<comment type="caution">
    <text evidence="7">The sequence shown here is derived from an EMBL/GenBank/DDBJ whole genome shotgun (WGS) entry which is preliminary data.</text>
</comment>
<evidence type="ECO:0000313" key="7">
    <source>
        <dbReference type="EMBL" id="KAJ4972781.1"/>
    </source>
</evidence>
<evidence type="ECO:0000256" key="2">
    <source>
        <dbReference type="ARBA" id="ARBA00022782"/>
    </source>
</evidence>
<dbReference type="AlphaFoldDB" id="A0A9Q0KM76"/>
<reference evidence="7" key="1">
    <citation type="journal article" date="2023" name="Plant J.">
        <title>The genome of the king protea, Protea cynaroides.</title>
        <authorList>
            <person name="Chang J."/>
            <person name="Duong T.A."/>
            <person name="Schoeman C."/>
            <person name="Ma X."/>
            <person name="Roodt D."/>
            <person name="Barker N."/>
            <person name="Li Z."/>
            <person name="Van de Peer Y."/>
            <person name="Mizrachi E."/>
        </authorList>
    </citation>
    <scope>NUCLEOTIDE SEQUENCE</scope>
    <source>
        <tissue evidence="7">Young leaves</tissue>
    </source>
</reference>
<dbReference type="Proteomes" id="UP001141806">
    <property type="component" value="Unassembled WGS sequence"/>
</dbReference>
<gene>
    <name evidence="7" type="ORF">NE237_005955</name>
</gene>
<keyword evidence="3 4" id="KW-0287">Flowering</keyword>
<evidence type="ECO:0000313" key="8">
    <source>
        <dbReference type="Proteomes" id="UP001141806"/>
    </source>
</evidence>
<dbReference type="Pfam" id="PF07899">
    <property type="entry name" value="Frigida"/>
    <property type="match status" value="1"/>
</dbReference>